<feature type="transmembrane region" description="Helical" evidence="1">
    <location>
        <begin position="256"/>
        <end position="274"/>
    </location>
</feature>
<keyword evidence="1" id="KW-1133">Transmembrane helix</keyword>
<feature type="transmembrane region" description="Helical" evidence="1">
    <location>
        <begin position="46"/>
        <end position="67"/>
    </location>
</feature>
<feature type="transmembrane region" description="Helical" evidence="1">
    <location>
        <begin position="345"/>
        <end position="369"/>
    </location>
</feature>
<keyword evidence="1" id="KW-0472">Membrane</keyword>
<proteinExistence type="predicted"/>
<dbReference type="EMBL" id="PVTO01000011">
    <property type="protein sequence ID" value="PRY82504.1"/>
    <property type="molecule type" value="Genomic_DNA"/>
</dbReference>
<dbReference type="OrthoDB" id="9809196at2"/>
<dbReference type="InterPro" id="IPR025291">
    <property type="entry name" value="DUF4153"/>
</dbReference>
<keyword evidence="1" id="KW-0812">Transmembrane</keyword>
<dbReference type="AlphaFoldDB" id="A0A2T0W7L3"/>
<protein>
    <submittedName>
        <fullName evidence="2">Uncharacterized protein DUF4153</fullName>
    </submittedName>
</protein>
<dbReference type="Proteomes" id="UP000238205">
    <property type="component" value="Unassembled WGS sequence"/>
</dbReference>
<feature type="transmembrane region" description="Helical" evidence="1">
    <location>
        <begin position="149"/>
        <end position="171"/>
    </location>
</feature>
<keyword evidence="3" id="KW-1185">Reference proteome</keyword>
<evidence type="ECO:0000313" key="3">
    <source>
        <dbReference type="Proteomes" id="UP000238205"/>
    </source>
</evidence>
<evidence type="ECO:0000313" key="2">
    <source>
        <dbReference type="EMBL" id="PRY82504.1"/>
    </source>
</evidence>
<organism evidence="2 3">
    <name type="scientific">Alkalibacterium olivapovliticus</name>
    <dbReference type="NCBI Taxonomy" id="99907"/>
    <lineage>
        <taxon>Bacteria</taxon>
        <taxon>Bacillati</taxon>
        <taxon>Bacillota</taxon>
        <taxon>Bacilli</taxon>
        <taxon>Lactobacillales</taxon>
        <taxon>Carnobacteriaceae</taxon>
        <taxon>Alkalibacterium</taxon>
    </lineage>
</organism>
<name>A0A2T0W7L3_9LACT</name>
<feature type="transmembrane region" description="Helical" evidence="1">
    <location>
        <begin position="108"/>
        <end position="128"/>
    </location>
</feature>
<evidence type="ECO:0000256" key="1">
    <source>
        <dbReference type="SAM" id="Phobius"/>
    </source>
</evidence>
<dbReference type="Pfam" id="PF13687">
    <property type="entry name" value="DUF4153"/>
    <property type="match status" value="1"/>
</dbReference>
<sequence>MTKTLLFDRMKERWTQVFGRFPLALLFTGLAAVFTMLSIQLDQDTFFREAVASGLAALLFAIGHLAVEGFLAERKKTHLPLFSALFILAALYYVYLMQTELFVDQISSIRTLVLFFTLAVTFIALPTIRSSYAFSETLVAFIKSLFSSLLIAVVFYIGVAAILGTFSTLFMPIGFEWFGHAASLIFIFFAPVLFLSGIPVYGADKNSEAFKTATLRATLLSFLIDFIVVPLLMVFSILLIAYIGINITGEFWLDNLIEPMLISYVSVGFITLFLTEQSSKGYVIIFNRFFPYLLLIIAVFQSLSSSIKSVELGLTHGRYFVLLFGIFAISGVLIYAFFRSYKKIIPFILVSLGLVSVLPLVDAVSIGIASQVRQVNAIVDQDDLDENGIIRADNDFSHEDMVQISYSLHYLEQTNATGRVEWLPANFDYYNQFQNVFGFDPYYYVNYDEEGLIQDPSANDYAYVELDERIPLLLPVSEYDDVIFFGTYWLNHSMDGNTVELTQPDTQLIIHSDESVLGLELVENDEVLINFDLSFLQDEIYLLSESGQSLTLDELSFTEENEEVEITAIINRLETDSSGYLAGTFTILINYK</sequence>
<feature type="transmembrane region" description="Helical" evidence="1">
    <location>
        <begin position="79"/>
        <end position="96"/>
    </location>
</feature>
<feature type="transmembrane region" description="Helical" evidence="1">
    <location>
        <begin position="320"/>
        <end position="338"/>
    </location>
</feature>
<gene>
    <name evidence="2" type="ORF">CLV38_11154</name>
</gene>
<feature type="transmembrane region" description="Helical" evidence="1">
    <location>
        <begin position="177"/>
        <end position="201"/>
    </location>
</feature>
<comment type="caution">
    <text evidence="2">The sequence shown here is derived from an EMBL/GenBank/DDBJ whole genome shotgun (WGS) entry which is preliminary data.</text>
</comment>
<reference evidence="2 3" key="1">
    <citation type="submission" date="2018-03" db="EMBL/GenBank/DDBJ databases">
        <title>Genomic Encyclopedia of Archaeal and Bacterial Type Strains, Phase II (KMG-II): from individual species to whole genera.</title>
        <authorList>
            <person name="Goeker M."/>
        </authorList>
    </citation>
    <scope>NUCLEOTIDE SEQUENCE [LARGE SCALE GENOMIC DNA]</scope>
    <source>
        <strain evidence="2 3">DSM 13175</strain>
    </source>
</reference>
<feature type="transmembrane region" description="Helical" evidence="1">
    <location>
        <begin position="21"/>
        <end position="40"/>
    </location>
</feature>
<accession>A0A2T0W7L3</accession>
<dbReference type="RefSeq" id="WP_106193315.1">
    <property type="nucleotide sequence ID" value="NZ_PVTO01000011.1"/>
</dbReference>
<feature type="transmembrane region" description="Helical" evidence="1">
    <location>
        <begin position="222"/>
        <end position="244"/>
    </location>
</feature>
<feature type="transmembrane region" description="Helical" evidence="1">
    <location>
        <begin position="281"/>
        <end position="300"/>
    </location>
</feature>